<dbReference type="Pfam" id="PF13377">
    <property type="entry name" value="Peripla_BP_3"/>
    <property type="match status" value="1"/>
</dbReference>
<dbReference type="CDD" id="cd01392">
    <property type="entry name" value="HTH_LacI"/>
    <property type="match status" value="1"/>
</dbReference>
<evidence type="ECO:0000259" key="4">
    <source>
        <dbReference type="PROSITE" id="PS50932"/>
    </source>
</evidence>
<dbReference type="RefSeq" id="WP_051923203.1">
    <property type="nucleotide sequence ID" value="NZ_CAUPKV010000013.1"/>
</dbReference>
<dbReference type="PANTHER" id="PTHR30146:SF153">
    <property type="entry name" value="LACTOSE OPERON REPRESSOR"/>
    <property type="match status" value="1"/>
</dbReference>
<reference evidence="5 6" key="1">
    <citation type="submission" date="2014-03" db="EMBL/GenBank/DDBJ databases">
        <title>Genomics of Bifidobacteria.</title>
        <authorList>
            <person name="Ventura M."/>
            <person name="Milani C."/>
            <person name="Lugli G.A."/>
        </authorList>
    </citation>
    <scope>NUCLEOTIDE SEQUENCE [LARGE SCALE GENOMIC DNA]</scope>
    <source>
        <strain evidence="5 6">LMG 21589</strain>
    </source>
</reference>
<keyword evidence="2" id="KW-0238">DNA-binding</keyword>
<accession>A0A087DEH8</accession>
<keyword evidence="1" id="KW-0805">Transcription regulation</keyword>
<evidence type="ECO:0000256" key="1">
    <source>
        <dbReference type="ARBA" id="ARBA00023015"/>
    </source>
</evidence>
<evidence type="ECO:0000256" key="3">
    <source>
        <dbReference type="ARBA" id="ARBA00023163"/>
    </source>
</evidence>
<dbReference type="InterPro" id="IPR010982">
    <property type="entry name" value="Lambda_DNA-bd_dom_sf"/>
</dbReference>
<keyword evidence="6" id="KW-1185">Reference proteome</keyword>
<name>A0A087DEH8_9BIFI</name>
<dbReference type="Proteomes" id="UP000029033">
    <property type="component" value="Unassembled WGS sequence"/>
</dbReference>
<keyword evidence="3" id="KW-0804">Transcription</keyword>
<dbReference type="Gene3D" id="1.10.260.40">
    <property type="entry name" value="lambda repressor-like DNA-binding domains"/>
    <property type="match status" value="1"/>
</dbReference>
<dbReference type="SUPFAM" id="SSF47413">
    <property type="entry name" value="lambda repressor-like DNA-binding domains"/>
    <property type="match status" value="1"/>
</dbReference>
<evidence type="ECO:0000256" key="2">
    <source>
        <dbReference type="ARBA" id="ARBA00023125"/>
    </source>
</evidence>
<dbReference type="STRING" id="158787.BSCA_2306"/>
<sequence length="346" mass="37301">MVTITDVAREAGVSKTTVSYVISRPSRVSAESRDKVRRAMRKLGYTVNHAARALSTARSMTLGVLAPAEDEASMSITRGAYLCALSNFARLKGYDLLLLSDPDGVRAVRDAADARKVDGLIIMDIRRDDPRVRAAVEGGLPTVLLGIPADSMGLDEVDTDFERAAVQLVRHFAERGHRDIVLLHSPEGTVDGGANFAVRFRRSAVAEAERLGVTMRVPVCDADRETGGTAALPGDPGERLRRALEAFPEVAGLIIDDDNAILAAPQVFLELGVRVPEDMSVAVAVPNALRARMRIPYTAVDIDLQSVAEETVDTLIRRIDDASRPAMTRLISQPLSDRGSVATVSH</sequence>
<dbReference type="CDD" id="cd06267">
    <property type="entry name" value="PBP1_LacI_sugar_binding-like"/>
    <property type="match status" value="1"/>
</dbReference>
<dbReference type="Pfam" id="PF00356">
    <property type="entry name" value="LacI"/>
    <property type="match status" value="1"/>
</dbReference>
<evidence type="ECO:0000313" key="6">
    <source>
        <dbReference type="Proteomes" id="UP000029033"/>
    </source>
</evidence>
<dbReference type="Gene3D" id="3.40.50.2300">
    <property type="match status" value="2"/>
</dbReference>
<dbReference type="InterPro" id="IPR046335">
    <property type="entry name" value="LacI/GalR-like_sensor"/>
</dbReference>
<evidence type="ECO:0000313" key="5">
    <source>
        <dbReference type="EMBL" id="KFI93928.1"/>
    </source>
</evidence>
<dbReference type="PANTHER" id="PTHR30146">
    <property type="entry name" value="LACI-RELATED TRANSCRIPTIONAL REPRESSOR"/>
    <property type="match status" value="1"/>
</dbReference>
<dbReference type="GO" id="GO:0003700">
    <property type="term" value="F:DNA-binding transcription factor activity"/>
    <property type="evidence" value="ECO:0007669"/>
    <property type="project" value="TreeGrafter"/>
</dbReference>
<gene>
    <name evidence="5" type="ORF">BSCA_2306</name>
</gene>
<dbReference type="InterPro" id="IPR000843">
    <property type="entry name" value="HTH_LacI"/>
</dbReference>
<dbReference type="EMBL" id="JGZO01000011">
    <property type="protein sequence ID" value="KFI93928.1"/>
    <property type="molecule type" value="Genomic_DNA"/>
</dbReference>
<proteinExistence type="predicted"/>
<dbReference type="AlphaFoldDB" id="A0A087DEH8"/>
<dbReference type="PROSITE" id="PS00356">
    <property type="entry name" value="HTH_LACI_1"/>
    <property type="match status" value="1"/>
</dbReference>
<dbReference type="GeneID" id="85166653"/>
<dbReference type="GO" id="GO:0000976">
    <property type="term" value="F:transcription cis-regulatory region binding"/>
    <property type="evidence" value="ECO:0007669"/>
    <property type="project" value="TreeGrafter"/>
</dbReference>
<dbReference type="eggNOG" id="COG1609">
    <property type="taxonomic scope" value="Bacteria"/>
</dbReference>
<organism evidence="5 6">
    <name type="scientific">Bifidobacterium scardovii</name>
    <dbReference type="NCBI Taxonomy" id="158787"/>
    <lineage>
        <taxon>Bacteria</taxon>
        <taxon>Bacillati</taxon>
        <taxon>Actinomycetota</taxon>
        <taxon>Actinomycetes</taxon>
        <taxon>Bifidobacteriales</taxon>
        <taxon>Bifidobacteriaceae</taxon>
        <taxon>Bifidobacterium</taxon>
    </lineage>
</organism>
<protein>
    <submittedName>
        <fullName evidence="5">Regulatory protein LacI</fullName>
    </submittedName>
</protein>
<dbReference type="PROSITE" id="PS50932">
    <property type="entry name" value="HTH_LACI_2"/>
    <property type="match status" value="1"/>
</dbReference>
<comment type="caution">
    <text evidence="5">The sequence shown here is derived from an EMBL/GenBank/DDBJ whole genome shotgun (WGS) entry which is preliminary data.</text>
</comment>
<dbReference type="SMART" id="SM00354">
    <property type="entry name" value="HTH_LACI"/>
    <property type="match status" value="1"/>
</dbReference>
<dbReference type="OrthoDB" id="252678at2"/>
<dbReference type="SUPFAM" id="SSF53822">
    <property type="entry name" value="Periplasmic binding protein-like I"/>
    <property type="match status" value="1"/>
</dbReference>
<dbReference type="InterPro" id="IPR028082">
    <property type="entry name" value="Peripla_BP_I"/>
</dbReference>
<feature type="domain" description="HTH lacI-type" evidence="4">
    <location>
        <begin position="2"/>
        <end position="56"/>
    </location>
</feature>